<name>A0AB39TQT9_9ACTN</name>
<dbReference type="PROSITE" id="PS50231">
    <property type="entry name" value="RICIN_B_LECTIN"/>
    <property type="match status" value="1"/>
</dbReference>
<evidence type="ECO:0000259" key="3">
    <source>
        <dbReference type="SMART" id="SM00458"/>
    </source>
</evidence>
<dbReference type="SUPFAM" id="SSF50370">
    <property type="entry name" value="Ricin B-like lectins"/>
    <property type="match status" value="1"/>
</dbReference>
<accession>A0AB39TQT9</accession>
<dbReference type="EMBL" id="CP163445">
    <property type="protein sequence ID" value="XDQ81484.1"/>
    <property type="molecule type" value="Genomic_DNA"/>
</dbReference>
<reference evidence="4" key="1">
    <citation type="submission" date="2024-07" db="EMBL/GenBank/DDBJ databases">
        <authorList>
            <person name="Yu S.T."/>
        </authorList>
    </citation>
    <scope>NUCLEOTIDE SEQUENCE</scope>
    <source>
        <strain evidence="4">Y1</strain>
    </source>
</reference>
<evidence type="ECO:0000313" key="4">
    <source>
        <dbReference type="EMBL" id="XDQ81484.1"/>
    </source>
</evidence>
<dbReference type="InterPro" id="IPR000772">
    <property type="entry name" value="Ricin_B_lectin"/>
</dbReference>
<sequence>MRIRTTVAALATAAALAVPLLPTAAQADAPAGSSDRLTLGQKAARSAQHGTGPAPAIAPGYIRIHSLYQYNTGQCLDADAEAGGNGTRVQVWGCNGQSQQEWLSRSDGSLENVRFPGMCLDADTGRAGGNGTWMQLWQCTGGANQKWFTRANDPSIYNQAYNNNLNTVVDRDTGWGGDGASAQLWQKVNQSQQWWQIVPA</sequence>
<dbReference type="CDD" id="cd00161">
    <property type="entry name" value="beta-trefoil_Ricin-like"/>
    <property type="match status" value="1"/>
</dbReference>
<evidence type="ECO:0000256" key="2">
    <source>
        <dbReference type="SAM" id="SignalP"/>
    </source>
</evidence>
<evidence type="ECO:0000256" key="1">
    <source>
        <dbReference type="SAM" id="MobiDB-lite"/>
    </source>
</evidence>
<dbReference type="AlphaFoldDB" id="A0AB39TQT9"/>
<dbReference type="SMART" id="SM00458">
    <property type="entry name" value="RICIN"/>
    <property type="match status" value="1"/>
</dbReference>
<feature type="signal peptide" evidence="2">
    <location>
        <begin position="1"/>
        <end position="27"/>
    </location>
</feature>
<feature type="region of interest" description="Disordered" evidence="1">
    <location>
        <begin position="27"/>
        <end position="52"/>
    </location>
</feature>
<organism evidence="4">
    <name type="scientific">Streptomyces sp. Y1</name>
    <dbReference type="NCBI Taxonomy" id="3238634"/>
    <lineage>
        <taxon>Bacteria</taxon>
        <taxon>Bacillati</taxon>
        <taxon>Actinomycetota</taxon>
        <taxon>Actinomycetes</taxon>
        <taxon>Kitasatosporales</taxon>
        <taxon>Streptomycetaceae</taxon>
        <taxon>Streptomyces</taxon>
    </lineage>
</organism>
<dbReference type="Gene3D" id="2.80.10.50">
    <property type="match status" value="1"/>
</dbReference>
<dbReference type="Pfam" id="PF00652">
    <property type="entry name" value="Ricin_B_lectin"/>
    <property type="match status" value="1"/>
</dbReference>
<protein>
    <submittedName>
        <fullName evidence="4">RICIN domain-containing protein</fullName>
    </submittedName>
</protein>
<proteinExistence type="predicted"/>
<dbReference type="InterPro" id="IPR035992">
    <property type="entry name" value="Ricin_B-like_lectins"/>
</dbReference>
<keyword evidence="2" id="KW-0732">Signal</keyword>
<feature type="chain" id="PRO_5044203064" evidence="2">
    <location>
        <begin position="28"/>
        <end position="200"/>
    </location>
</feature>
<dbReference type="RefSeq" id="WP_052706909.1">
    <property type="nucleotide sequence ID" value="NZ_CP163445.1"/>
</dbReference>
<feature type="domain" description="Ricin B lectin" evidence="3">
    <location>
        <begin position="59"/>
        <end position="197"/>
    </location>
</feature>
<gene>
    <name evidence="4" type="ORF">AB2U05_24925</name>
</gene>